<dbReference type="EMBL" id="JAOYFB010000039">
    <property type="protein sequence ID" value="KAK4030053.1"/>
    <property type="molecule type" value="Genomic_DNA"/>
</dbReference>
<proteinExistence type="predicted"/>
<reference evidence="2 3" key="1">
    <citation type="journal article" date="2023" name="Nucleic Acids Res.">
        <title>The hologenome of Daphnia magna reveals possible DNA methylation and microbiome-mediated evolution of the host genome.</title>
        <authorList>
            <person name="Chaturvedi A."/>
            <person name="Li X."/>
            <person name="Dhandapani V."/>
            <person name="Marshall H."/>
            <person name="Kissane S."/>
            <person name="Cuenca-Cambronero M."/>
            <person name="Asole G."/>
            <person name="Calvet F."/>
            <person name="Ruiz-Romero M."/>
            <person name="Marangio P."/>
            <person name="Guigo R."/>
            <person name="Rago D."/>
            <person name="Mirbahai L."/>
            <person name="Eastwood N."/>
            <person name="Colbourne J.K."/>
            <person name="Zhou J."/>
            <person name="Mallon E."/>
            <person name="Orsini L."/>
        </authorList>
    </citation>
    <scope>NUCLEOTIDE SEQUENCE [LARGE SCALE GENOMIC DNA]</scope>
    <source>
        <strain evidence="2">LRV0_1</strain>
    </source>
</reference>
<keyword evidence="3" id="KW-1185">Reference proteome</keyword>
<comment type="caution">
    <text evidence="2">The sequence shown here is derived from an EMBL/GenBank/DDBJ whole genome shotgun (WGS) entry which is preliminary data.</text>
</comment>
<sequence>MGIVMRGVWMAEVVSSRTAPDRLGCLDGVIRQEQPINRVNTTLRLQQLRVAMSAVKLVRGAPLKAYIITSDDEHQCFEDQTAGYKERDIKQSMRSDTPKYFFGGKKSARGQSHHY</sequence>
<feature type="compositionally biased region" description="Basic residues" evidence="1">
    <location>
        <begin position="106"/>
        <end position="115"/>
    </location>
</feature>
<name>A0ABR0AY68_9CRUS</name>
<evidence type="ECO:0000256" key="1">
    <source>
        <dbReference type="SAM" id="MobiDB-lite"/>
    </source>
</evidence>
<organism evidence="2 3">
    <name type="scientific">Daphnia magna</name>
    <dbReference type="NCBI Taxonomy" id="35525"/>
    <lineage>
        <taxon>Eukaryota</taxon>
        <taxon>Metazoa</taxon>
        <taxon>Ecdysozoa</taxon>
        <taxon>Arthropoda</taxon>
        <taxon>Crustacea</taxon>
        <taxon>Branchiopoda</taxon>
        <taxon>Diplostraca</taxon>
        <taxon>Cladocera</taxon>
        <taxon>Anomopoda</taxon>
        <taxon>Daphniidae</taxon>
        <taxon>Daphnia</taxon>
    </lineage>
</organism>
<evidence type="ECO:0000313" key="3">
    <source>
        <dbReference type="Proteomes" id="UP001234178"/>
    </source>
</evidence>
<feature type="region of interest" description="Disordered" evidence="1">
    <location>
        <begin position="95"/>
        <end position="115"/>
    </location>
</feature>
<gene>
    <name evidence="2" type="ORF">OUZ56_023011</name>
</gene>
<accession>A0ABR0AY68</accession>
<evidence type="ECO:0000313" key="2">
    <source>
        <dbReference type="EMBL" id="KAK4030053.1"/>
    </source>
</evidence>
<dbReference type="Proteomes" id="UP001234178">
    <property type="component" value="Unassembled WGS sequence"/>
</dbReference>
<protein>
    <submittedName>
        <fullName evidence="2">Uncharacterized protein</fullName>
    </submittedName>
</protein>